<accession>A1ZGM6</accession>
<organism evidence="1 2">
    <name type="scientific">Microscilla marina ATCC 23134</name>
    <dbReference type="NCBI Taxonomy" id="313606"/>
    <lineage>
        <taxon>Bacteria</taxon>
        <taxon>Pseudomonadati</taxon>
        <taxon>Bacteroidota</taxon>
        <taxon>Cytophagia</taxon>
        <taxon>Cytophagales</taxon>
        <taxon>Microscillaceae</taxon>
        <taxon>Microscilla</taxon>
    </lineage>
</organism>
<evidence type="ECO:0000313" key="1">
    <source>
        <dbReference type="EMBL" id="EAY30643.1"/>
    </source>
</evidence>
<comment type="caution">
    <text evidence="1">The sequence shown here is derived from an EMBL/GenBank/DDBJ whole genome shotgun (WGS) entry which is preliminary data.</text>
</comment>
<dbReference type="Proteomes" id="UP000004095">
    <property type="component" value="Unassembled WGS sequence"/>
</dbReference>
<reference evidence="1 2" key="1">
    <citation type="submission" date="2007-01" db="EMBL/GenBank/DDBJ databases">
        <authorList>
            <person name="Haygood M."/>
            <person name="Podell S."/>
            <person name="Anderson C."/>
            <person name="Hopkinson B."/>
            <person name="Roe K."/>
            <person name="Barbeau K."/>
            <person name="Gaasterland T."/>
            <person name="Ferriera S."/>
            <person name="Johnson J."/>
            <person name="Kravitz S."/>
            <person name="Beeson K."/>
            <person name="Sutton G."/>
            <person name="Rogers Y.-H."/>
            <person name="Friedman R."/>
            <person name="Frazier M."/>
            <person name="Venter J.C."/>
        </authorList>
    </citation>
    <scope>NUCLEOTIDE SEQUENCE [LARGE SCALE GENOMIC DNA]</scope>
    <source>
        <strain evidence="1 2">ATCC 23134</strain>
    </source>
</reference>
<proteinExistence type="predicted"/>
<name>A1ZGM6_MICM2</name>
<keyword evidence="2" id="KW-1185">Reference proteome</keyword>
<protein>
    <submittedName>
        <fullName evidence="1">Uncharacterized protein</fullName>
    </submittedName>
</protein>
<evidence type="ECO:0000313" key="2">
    <source>
        <dbReference type="Proteomes" id="UP000004095"/>
    </source>
</evidence>
<dbReference type="AlphaFoldDB" id="A1ZGM6"/>
<dbReference type="EMBL" id="AAWS01000006">
    <property type="protein sequence ID" value="EAY30643.1"/>
    <property type="molecule type" value="Genomic_DNA"/>
</dbReference>
<gene>
    <name evidence="1" type="ORF">M23134_03281</name>
</gene>
<sequence length="74" mass="8301">MVAQNESSSPKANVSLFEQGIRCRIEAFALNAEALIEQAQKRDVVDMVESLELKLIELSHLLNDAKMLRDITQS</sequence>